<protein>
    <recommendedName>
        <fullName evidence="4">Glycerophosphoryl diester phosphodiesterase membrane domain-containing protein</fullName>
    </recommendedName>
</protein>
<dbReference type="RefSeq" id="WP_212695820.1">
    <property type="nucleotide sequence ID" value="NZ_CP058649.1"/>
</dbReference>
<feature type="transmembrane region" description="Helical" evidence="1">
    <location>
        <begin position="25"/>
        <end position="43"/>
    </location>
</feature>
<dbReference type="EMBL" id="CP058649">
    <property type="protein sequence ID" value="QUI25120.1"/>
    <property type="molecule type" value="Genomic_DNA"/>
</dbReference>
<dbReference type="KEGG" id="vpy:HZI73_23720"/>
<reference evidence="2" key="1">
    <citation type="submission" date="2020-07" db="EMBL/GenBank/DDBJ databases">
        <title>Vallitalea pronyensis genome.</title>
        <authorList>
            <person name="Postec A."/>
        </authorList>
    </citation>
    <scope>NUCLEOTIDE SEQUENCE</scope>
    <source>
        <strain evidence="2">FatNI3</strain>
    </source>
</reference>
<feature type="transmembrane region" description="Helical" evidence="1">
    <location>
        <begin position="106"/>
        <end position="130"/>
    </location>
</feature>
<accession>A0A8J8SIN6</accession>
<dbReference type="Proteomes" id="UP000683246">
    <property type="component" value="Chromosome"/>
</dbReference>
<keyword evidence="1" id="KW-1133">Transmembrane helix</keyword>
<feature type="transmembrane region" description="Helical" evidence="1">
    <location>
        <begin position="227"/>
        <end position="248"/>
    </location>
</feature>
<feature type="transmembrane region" description="Helical" evidence="1">
    <location>
        <begin position="55"/>
        <end position="85"/>
    </location>
</feature>
<sequence>MNQKKFELKDVMVTAFNLYRDNFSLFFKINGLGVLILFITSHFMDLGDMTGNIGINLLIQLIGLVVAYLGIYYNIKLGITLIIAIKERYYCRSITIKESYKQAKNCTWRVIGAVLILGLMIIIPTYIFTIGFSATQQLFSKIVAILVGGIPTMYLVVTFGFSIMIRALNPEIKNFLMYSKQLVVNHFWEVFIIYLIPFIIQSPMNVLKNFLPPINFGTVGTYLFSHLGQFIALFTGPFTLGVVVITYLKLHQASE</sequence>
<evidence type="ECO:0000256" key="1">
    <source>
        <dbReference type="SAM" id="Phobius"/>
    </source>
</evidence>
<evidence type="ECO:0008006" key="4">
    <source>
        <dbReference type="Google" id="ProtNLM"/>
    </source>
</evidence>
<name>A0A8J8SIN6_9FIRM</name>
<dbReference type="AlphaFoldDB" id="A0A8J8SIN6"/>
<evidence type="ECO:0000313" key="2">
    <source>
        <dbReference type="EMBL" id="QUI25120.1"/>
    </source>
</evidence>
<feature type="transmembrane region" description="Helical" evidence="1">
    <location>
        <begin position="186"/>
        <end position="207"/>
    </location>
</feature>
<keyword evidence="3" id="KW-1185">Reference proteome</keyword>
<evidence type="ECO:0000313" key="3">
    <source>
        <dbReference type="Proteomes" id="UP000683246"/>
    </source>
</evidence>
<keyword evidence="1" id="KW-0472">Membrane</keyword>
<feature type="transmembrane region" description="Helical" evidence="1">
    <location>
        <begin position="142"/>
        <end position="165"/>
    </location>
</feature>
<keyword evidence="1" id="KW-0812">Transmembrane</keyword>
<proteinExistence type="predicted"/>
<gene>
    <name evidence="2" type="ORF">HZI73_23720</name>
</gene>
<organism evidence="2 3">
    <name type="scientific">Vallitalea pronyensis</name>
    <dbReference type="NCBI Taxonomy" id="1348613"/>
    <lineage>
        <taxon>Bacteria</taxon>
        <taxon>Bacillati</taxon>
        <taxon>Bacillota</taxon>
        <taxon>Clostridia</taxon>
        <taxon>Lachnospirales</taxon>
        <taxon>Vallitaleaceae</taxon>
        <taxon>Vallitalea</taxon>
    </lineage>
</organism>